<evidence type="ECO:0000256" key="1">
    <source>
        <dbReference type="SAM" id="MobiDB-lite"/>
    </source>
</evidence>
<dbReference type="PANTHER" id="PTHR47349:SF1">
    <property type="entry name" value="AER328WP"/>
    <property type="match status" value="1"/>
</dbReference>
<feature type="region of interest" description="Disordered" evidence="1">
    <location>
        <begin position="694"/>
        <end position="714"/>
    </location>
</feature>
<dbReference type="EMBL" id="KQ085892">
    <property type="protein sequence ID" value="KLO18683.1"/>
    <property type="molecule type" value="Genomic_DNA"/>
</dbReference>
<feature type="compositionally biased region" description="Basic and acidic residues" evidence="1">
    <location>
        <begin position="474"/>
        <end position="500"/>
    </location>
</feature>
<feature type="compositionally biased region" description="Polar residues" evidence="1">
    <location>
        <begin position="601"/>
        <end position="615"/>
    </location>
</feature>
<feature type="compositionally biased region" description="Basic and acidic residues" evidence="1">
    <location>
        <begin position="703"/>
        <end position="714"/>
    </location>
</feature>
<feature type="region of interest" description="Disordered" evidence="1">
    <location>
        <begin position="381"/>
        <end position="446"/>
    </location>
</feature>
<feature type="compositionally biased region" description="Polar residues" evidence="1">
    <location>
        <begin position="36"/>
        <end position="45"/>
    </location>
</feature>
<keyword evidence="4" id="KW-1185">Reference proteome</keyword>
<dbReference type="InParanoid" id="A0A0H2SAE8"/>
<feature type="compositionally biased region" description="Basic and acidic residues" evidence="1">
    <location>
        <begin position="400"/>
        <end position="412"/>
    </location>
</feature>
<protein>
    <recommendedName>
        <fullName evidence="2">YMC020W-like alpha/beta hydrolase domain-containing protein</fullName>
    </recommendedName>
</protein>
<organism evidence="3 4">
    <name type="scientific">Schizopora paradoxa</name>
    <dbReference type="NCBI Taxonomy" id="27342"/>
    <lineage>
        <taxon>Eukaryota</taxon>
        <taxon>Fungi</taxon>
        <taxon>Dikarya</taxon>
        <taxon>Basidiomycota</taxon>
        <taxon>Agaricomycotina</taxon>
        <taxon>Agaricomycetes</taxon>
        <taxon>Hymenochaetales</taxon>
        <taxon>Schizoporaceae</taxon>
        <taxon>Schizopora</taxon>
    </lineage>
</organism>
<evidence type="ECO:0000259" key="2">
    <source>
        <dbReference type="Pfam" id="PF26147"/>
    </source>
</evidence>
<dbReference type="OrthoDB" id="5598028at2759"/>
<feature type="compositionally biased region" description="Low complexity" evidence="1">
    <location>
        <begin position="501"/>
        <end position="511"/>
    </location>
</feature>
<proteinExistence type="predicted"/>
<feature type="domain" description="YMC020W-like alpha/beta hydrolase" evidence="2">
    <location>
        <begin position="897"/>
        <end position="1100"/>
    </location>
</feature>
<sequence length="1147" mass="124334">MSKRRQANSPLWRSTLPLSRKSSQAPSISVVFAEPEQSTPASGSAAQRLAPRMPRSLKRDRDDATSIAESTDTRTEYNEQDKCSELIPERSDEGAESGKRQRIGHEDGVPSALRNESLASREPVGRKSSWFSFKSRNSSRQWPADTEDPGRDGVTTTTDAAPTSGRPSLERAISSPDADEVVSANKPIEEDTAMKSSPVNDLQQQDAVEPLPPVESPTTTSISNTPSKRRSIWFTPQTPPPLPQLQHTPSMPLSIDEDPSRPSTPESSPPAPPLPTVTSTHSSEPKLSSLNPSTSRFTLSVPLLGRSKVPIDKVAEQSKLATEVETATSIVEDTPAQASSDTQDANAAFPPVPEKTSAASIHSVPVKKSISWWDYVGLGDSGETPQSLQLGNTDVDQDVDMSHAGEEHKLAAQEDVGDNVPSTPEPEMKSEDLPGPSASQQEHTDTDVSAMAWYSPWGWTSAFRPGATSTSTSDEPHTSKTDAELVKEEALSRLEGHEEASPATDAAAVAVSPPPELANPIATSAAWNSAGWASFFSASRLLTTKTITAQGERDENGMEVMDIDEDEERATTASASNAKAPKSSPPEEPPSTRTGDKRSKSPMTEPQAPLTTSNNAKRKVVGDVRTASPTPSNKSKKSVPPTPRPPNLVLPTFKDTFHNLPRSRPRPQENNSTSASLTSTLAGFVSSVFYGSTKGSETVRSSKGKEKADPDHLEHFGHELPRDWTYITEGSQENLFLKDCSRVVVIGVHGWFPGLAMRTMLGEPTGTSSKFANMMAAAVEEFGRKHGHDFESITKIPLEGEGKISHRVQKLYDNLTNNSEWVSALREADVIFVATHSQGSIVSTHLISRLISDGLIQTSAVSSALSAVADAATSISSSLVSGVVSSSAANPSRSKPQRVCCLALCGIHLGPFAYLQKSSLVMPYIQYFESEAAAELFEFQDTDSQVSKEYVDAVKHVTNHRVKLVYIASLNDQVVPVYSGSFASASHPLILRALYIDGDAYHSSDFLSNLLVLLLRIRNANLPDGGLLAHLSEATAGSLSGVGHSTAYEELATFTLAAEYLFLADEGSGDFHDVHFEPFNARSALNDYEIPWALRELIADERVVYLFSKEFSELRDQFDDWTPRTTILRDLKRKLEPIRRLKLPSKL</sequence>
<dbReference type="InterPro" id="IPR058934">
    <property type="entry name" value="YMC020W-like"/>
</dbReference>
<feature type="compositionally biased region" description="Polar residues" evidence="1">
    <location>
        <begin position="194"/>
        <end position="206"/>
    </location>
</feature>
<feature type="compositionally biased region" description="Polar residues" evidence="1">
    <location>
        <begin position="281"/>
        <end position="298"/>
    </location>
</feature>
<dbReference type="AlphaFoldDB" id="A0A0H2SAE8"/>
<feature type="compositionally biased region" description="Polar residues" evidence="1">
    <location>
        <begin position="383"/>
        <end position="394"/>
    </location>
</feature>
<feature type="compositionally biased region" description="Low complexity" evidence="1">
    <location>
        <begin position="216"/>
        <end position="226"/>
    </location>
</feature>
<dbReference type="Proteomes" id="UP000053477">
    <property type="component" value="Unassembled WGS sequence"/>
</dbReference>
<feature type="compositionally biased region" description="Low complexity" evidence="1">
    <location>
        <begin position="126"/>
        <end position="140"/>
    </location>
</feature>
<feature type="compositionally biased region" description="Low complexity" evidence="1">
    <location>
        <begin position="571"/>
        <end position="582"/>
    </location>
</feature>
<gene>
    <name evidence="3" type="ORF">SCHPADRAFT_899478</name>
</gene>
<accession>A0A0H2SAE8</accession>
<feature type="region of interest" description="Disordered" evidence="1">
    <location>
        <begin position="564"/>
        <end position="677"/>
    </location>
</feature>
<feature type="compositionally biased region" description="Polar residues" evidence="1">
    <location>
        <begin position="325"/>
        <end position="345"/>
    </location>
</feature>
<evidence type="ECO:0000313" key="3">
    <source>
        <dbReference type="EMBL" id="KLO18683.1"/>
    </source>
</evidence>
<feature type="compositionally biased region" description="Basic and acidic residues" evidence="1">
    <location>
        <begin position="71"/>
        <end position="108"/>
    </location>
</feature>
<dbReference type="InterPro" id="IPR058933">
    <property type="entry name" value="YMC020W-like_ab_hydrolase"/>
</dbReference>
<feature type="domain" description="YMC020W-like alpha/beta hydrolase" evidence="2">
    <location>
        <begin position="741"/>
        <end position="887"/>
    </location>
</feature>
<dbReference type="Pfam" id="PF26147">
    <property type="entry name" value="AB_HYDROLASE_YMC0-YMC35"/>
    <property type="match status" value="2"/>
</dbReference>
<feature type="region of interest" description="Disordered" evidence="1">
    <location>
        <begin position="1"/>
        <end position="361"/>
    </location>
</feature>
<feature type="compositionally biased region" description="Polar residues" evidence="1">
    <location>
        <begin position="7"/>
        <end position="27"/>
    </location>
</feature>
<name>A0A0H2SAE8_9AGAM</name>
<feature type="region of interest" description="Disordered" evidence="1">
    <location>
        <begin position="465"/>
        <end position="511"/>
    </location>
</feature>
<reference evidence="3 4" key="1">
    <citation type="submission" date="2015-04" db="EMBL/GenBank/DDBJ databases">
        <title>Complete genome sequence of Schizopora paradoxa KUC8140, a cosmopolitan wood degrader in East Asia.</title>
        <authorList>
            <consortium name="DOE Joint Genome Institute"/>
            <person name="Min B."/>
            <person name="Park H."/>
            <person name="Jang Y."/>
            <person name="Kim J.-J."/>
            <person name="Kim K.H."/>
            <person name="Pangilinan J."/>
            <person name="Lipzen A."/>
            <person name="Riley R."/>
            <person name="Grigoriev I.V."/>
            <person name="Spatafora J.W."/>
            <person name="Choi I.-G."/>
        </authorList>
    </citation>
    <scope>NUCLEOTIDE SEQUENCE [LARGE SCALE GENOMIC DNA]</scope>
    <source>
        <strain evidence="3 4">KUC8140</strain>
    </source>
</reference>
<dbReference type="PANTHER" id="PTHR47349">
    <property type="entry name" value="CHROMOSOME 8, WHOLE GENOME SHOTGUN SEQUENCE"/>
    <property type="match status" value="1"/>
</dbReference>
<evidence type="ECO:0000313" key="4">
    <source>
        <dbReference type="Proteomes" id="UP000053477"/>
    </source>
</evidence>